<feature type="chain" id="PRO_5046517523" evidence="2">
    <location>
        <begin position="30"/>
        <end position="517"/>
    </location>
</feature>
<gene>
    <name evidence="4" type="ORF">ACFFFR_05375</name>
</gene>
<dbReference type="Pfam" id="PF00092">
    <property type="entry name" value="VWA"/>
    <property type="match status" value="1"/>
</dbReference>
<organism evidence="4 5">
    <name type="scientific">Micrococcoides hystricis</name>
    <dbReference type="NCBI Taxonomy" id="1572761"/>
    <lineage>
        <taxon>Bacteria</taxon>
        <taxon>Bacillati</taxon>
        <taxon>Actinomycetota</taxon>
        <taxon>Actinomycetes</taxon>
        <taxon>Micrococcales</taxon>
        <taxon>Micrococcaceae</taxon>
        <taxon>Micrococcoides</taxon>
    </lineage>
</organism>
<proteinExistence type="predicted"/>
<evidence type="ECO:0000256" key="2">
    <source>
        <dbReference type="SAM" id="SignalP"/>
    </source>
</evidence>
<dbReference type="SMART" id="SM00327">
    <property type="entry name" value="VWA"/>
    <property type="match status" value="1"/>
</dbReference>
<comment type="caution">
    <text evidence="4">The sequence shown here is derived from an EMBL/GenBank/DDBJ whole genome shotgun (WGS) entry which is preliminary data.</text>
</comment>
<feature type="domain" description="VWFA" evidence="3">
    <location>
        <begin position="46"/>
        <end position="233"/>
    </location>
</feature>
<reference evidence="4 5" key="1">
    <citation type="submission" date="2024-09" db="EMBL/GenBank/DDBJ databases">
        <authorList>
            <person name="Sun Q."/>
            <person name="Mori K."/>
        </authorList>
    </citation>
    <scope>NUCLEOTIDE SEQUENCE [LARGE SCALE GENOMIC DNA]</scope>
    <source>
        <strain evidence="4 5">NCAIM B.02604</strain>
    </source>
</reference>
<dbReference type="InterPro" id="IPR002035">
    <property type="entry name" value="VWF_A"/>
</dbReference>
<evidence type="ECO:0000259" key="3">
    <source>
        <dbReference type="PROSITE" id="PS50234"/>
    </source>
</evidence>
<keyword evidence="5" id="KW-1185">Reference proteome</keyword>
<dbReference type="SUPFAM" id="SSF53300">
    <property type="entry name" value="vWA-like"/>
    <property type="match status" value="1"/>
</dbReference>
<sequence>MQRKQQFIRKLVTAAGLLSLTIGLTGATATGEPDQDQAPSENEKSSVLLILDASGSMNRKDPSGTTRLEAAKKALNNTIDSLPANIDVGLRVYGATVKDKNDADPSKQACQDSQLIHPIEQLDRAKLKAAVNDFEAVGQTPISHALLEGAKDLGDEGNRHIILVSDGEENCVPDPCKEVESIADSGISMRIDAVGFAVNDKARNQLSCIAELTDGSYYDAKDADQLDSALRRLSARAARPFALQGEPVQGSREAQSAPELTSGQYQDKVSGSNQGDTEVFYKIKRQIPDSSLHVNVLAKSPKLSGSVLATSGTWKTSLSTLEGTECGYQYDGGLDVLRFGTLVSHTVSTYGMDPRLSTPDSKIEECAKADELILSIKRGKGDNANTLPTAIRVIEEPVPTNLDELPDGVSEVSSGGDTIDKPKPSTPKDVIGSVSFEEAETLESGSYVTEVVPGETVFFKTPIDWGQSAVFGIDGLAEDPVDPKELHIIEQIHINGDVLAPNYSNIDSHSNTGRVST</sequence>
<feature type="region of interest" description="Disordered" evidence="1">
    <location>
        <begin position="28"/>
        <end position="47"/>
    </location>
</feature>
<evidence type="ECO:0000313" key="4">
    <source>
        <dbReference type="EMBL" id="MFC0581813.1"/>
    </source>
</evidence>
<evidence type="ECO:0000313" key="5">
    <source>
        <dbReference type="Proteomes" id="UP001589862"/>
    </source>
</evidence>
<protein>
    <submittedName>
        <fullName evidence="4">VWA domain-containing protein</fullName>
    </submittedName>
</protein>
<dbReference type="PROSITE" id="PS50234">
    <property type="entry name" value="VWFA"/>
    <property type="match status" value="1"/>
</dbReference>
<feature type="signal peptide" evidence="2">
    <location>
        <begin position="1"/>
        <end position="29"/>
    </location>
</feature>
<evidence type="ECO:0000256" key="1">
    <source>
        <dbReference type="SAM" id="MobiDB-lite"/>
    </source>
</evidence>
<accession>A0ABV6P9R0</accession>
<dbReference type="Gene3D" id="3.40.50.410">
    <property type="entry name" value="von Willebrand factor, type A domain"/>
    <property type="match status" value="1"/>
</dbReference>
<feature type="region of interest" description="Disordered" evidence="1">
    <location>
        <begin position="405"/>
        <end position="426"/>
    </location>
</feature>
<name>A0ABV6P9R0_9MICC</name>
<keyword evidence="2" id="KW-0732">Signal</keyword>
<dbReference type="InterPro" id="IPR036465">
    <property type="entry name" value="vWFA_dom_sf"/>
</dbReference>
<feature type="compositionally biased region" description="Polar residues" evidence="1">
    <location>
        <begin position="252"/>
        <end position="273"/>
    </location>
</feature>
<feature type="region of interest" description="Disordered" evidence="1">
    <location>
        <begin position="242"/>
        <end position="273"/>
    </location>
</feature>
<dbReference type="RefSeq" id="WP_377458507.1">
    <property type="nucleotide sequence ID" value="NZ_JBHLUB010000026.1"/>
</dbReference>
<dbReference type="EMBL" id="JBHLUB010000026">
    <property type="protein sequence ID" value="MFC0581813.1"/>
    <property type="molecule type" value="Genomic_DNA"/>
</dbReference>
<dbReference type="Proteomes" id="UP001589862">
    <property type="component" value="Unassembled WGS sequence"/>
</dbReference>